<evidence type="ECO:0000259" key="4">
    <source>
        <dbReference type="Pfam" id="PF07587"/>
    </source>
</evidence>
<feature type="signal peptide" evidence="2">
    <location>
        <begin position="1"/>
        <end position="24"/>
    </location>
</feature>
<reference evidence="5" key="1">
    <citation type="submission" date="2024-05" db="EMBL/GenBank/DDBJ databases">
        <title>Planctomycetes of the genus Singulisphaera possess chitinolytic capabilities.</title>
        <authorList>
            <person name="Ivanova A."/>
        </authorList>
    </citation>
    <scope>NUCLEOTIDE SEQUENCE</scope>
    <source>
        <strain evidence="5">Ch08T</strain>
    </source>
</reference>
<dbReference type="Pfam" id="PF07583">
    <property type="entry name" value="PSCyt2"/>
    <property type="match status" value="1"/>
</dbReference>
<protein>
    <submittedName>
        <fullName evidence="5">DUF1549 domain-containing protein</fullName>
    </submittedName>
</protein>
<keyword evidence="2" id="KW-0732">Signal</keyword>
<evidence type="ECO:0000256" key="2">
    <source>
        <dbReference type="SAM" id="SignalP"/>
    </source>
</evidence>
<accession>A0AAU7C7T2</accession>
<dbReference type="PANTHER" id="PTHR35889">
    <property type="entry name" value="CYCLOINULO-OLIGOSACCHARIDE FRUCTANOTRANSFERASE-RELATED"/>
    <property type="match status" value="1"/>
</dbReference>
<feature type="domain" description="DUF1549" evidence="3">
    <location>
        <begin position="38"/>
        <end position="215"/>
    </location>
</feature>
<gene>
    <name evidence="5" type="ORF">V5E97_23635</name>
</gene>
<dbReference type="Pfam" id="PF07587">
    <property type="entry name" value="PSD1"/>
    <property type="match status" value="1"/>
</dbReference>
<dbReference type="RefSeq" id="WP_406694038.1">
    <property type="nucleotide sequence ID" value="NZ_CP155447.1"/>
</dbReference>
<feature type="region of interest" description="Disordered" evidence="1">
    <location>
        <begin position="256"/>
        <end position="286"/>
    </location>
</feature>
<proteinExistence type="predicted"/>
<dbReference type="EMBL" id="CP155447">
    <property type="protein sequence ID" value="XBH01339.1"/>
    <property type="molecule type" value="Genomic_DNA"/>
</dbReference>
<dbReference type="InterPro" id="IPR011444">
    <property type="entry name" value="DUF1549"/>
</dbReference>
<organism evidence="5">
    <name type="scientific">Singulisphaera sp. Ch08</name>
    <dbReference type="NCBI Taxonomy" id="3120278"/>
    <lineage>
        <taxon>Bacteria</taxon>
        <taxon>Pseudomonadati</taxon>
        <taxon>Planctomycetota</taxon>
        <taxon>Planctomycetia</taxon>
        <taxon>Isosphaerales</taxon>
        <taxon>Isosphaeraceae</taxon>
        <taxon>Singulisphaera</taxon>
    </lineage>
</organism>
<feature type="chain" id="PRO_5043414225" evidence="2">
    <location>
        <begin position="25"/>
        <end position="537"/>
    </location>
</feature>
<evidence type="ECO:0000256" key="1">
    <source>
        <dbReference type="SAM" id="MobiDB-lite"/>
    </source>
</evidence>
<dbReference type="AlphaFoldDB" id="A0AAU7C7T2"/>
<feature type="compositionally biased region" description="Basic and acidic residues" evidence="1">
    <location>
        <begin position="259"/>
        <end position="281"/>
    </location>
</feature>
<sequence>MRRIPRLALTIFTAILAVESNARAVDILPADRPIPEVVDFYLDAKLSQEGVKPAAATEDTGLIRRLTLDLIGRIPTEAEMRAYLESTSPEKPLELIDRLMASPAYVQHQANELDAMMMAGTRGSLRDYLNRALKEDRPWDQIFREIILADESQPGLKGAGNYLKPRAKDLDRLTSDVSSTFFGVDVSCAKCHDHPRVVDWKQDHYYGMKSFFARTYEAGTFLGENDYGSVKFQTTDGEERQARLMFLTGRIVDTPAVKEPSKEEQKEEKRRLAEAKKKKEPPPAPKFSARAQLVDVALRPGERDFFANAIVNRLWYRFFGTGLVMPLDQMHSANPPSHPELLSWLARDLVEHRYDLRRLIRGLVLSRAYARTSLWQDGEAPDPRLFGVAAVRPLTPLQLATSMWVATTDPSALPASLTPGKLEAELDDRARGLASALAKPGEDYQIGVSEALLMSNGDRIQELLADRKERLVARLAQIDDGDERVAIAVRNILSRPPADDEASLLGDFLAQRSDRQVEGIRQLVWVLLTSAEFRFNH</sequence>
<name>A0AAU7C7T2_9BACT</name>
<dbReference type="InterPro" id="IPR022655">
    <property type="entry name" value="DUF1553"/>
</dbReference>
<evidence type="ECO:0000313" key="5">
    <source>
        <dbReference type="EMBL" id="XBH01339.1"/>
    </source>
</evidence>
<feature type="domain" description="DUF1553" evidence="4">
    <location>
        <begin position="290"/>
        <end position="409"/>
    </location>
</feature>
<dbReference type="PANTHER" id="PTHR35889:SF3">
    <property type="entry name" value="F-BOX DOMAIN-CONTAINING PROTEIN"/>
    <property type="match status" value="1"/>
</dbReference>
<evidence type="ECO:0000259" key="3">
    <source>
        <dbReference type="Pfam" id="PF07583"/>
    </source>
</evidence>